<evidence type="ECO:0000259" key="2">
    <source>
        <dbReference type="PROSITE" id="PS50937"/>
    </source>
</evidence>
<dbReference type="Proteomes" id="UP000515498">
    <property type="component" value="Chromosome"/>
</dbReference>
<dbReference type="PANTHER" id="PTHR30204:SF93">
    <property type="entry name" value="HTH MERR-TYPE DOMAIN-CONTAINING PROTEIN"/>
    <property type="match status" value="1"/>
</dbReference>
<dbReference type="InterPro" id="IPR047057">
    <property type="entry name" value="MerR_fam"/>
</dbReference>
<evidence type="ECO:0000313" key="6">
    <source>
        <dbReference type="Proteomes" id="UP000515498"/>
    </source>
</evidence>
<dbReference type="RefSeq" id="WP_090353154.1">
    <property type="nucleotide sequence ID" value="NZ_CP059894.1"/>
</dbReference>
<dbReference type="Gene3D" id="1.10.1660.10">
    <property type="match status" value="1"/>
</dbReference>
<dbReference type="GO" id="GO:0003700">
    <property type="term" value="F:DNA-binding transcription factor activity"/>
    <property type="evidence" value="ECO:0007669"/>
    <property type="project" value="InterPro"/>
</dbReference>
<dbReference type="EMBL" id="CP059894">
    <property type="protein sequence ID" value="QNJ91724.1"/>
    <property type="molecule type" value="Genomic_DNA"/>
</dbReference>
<dbReference type="InterPro" id="IPR009061">
    <property type="entry name" value="DNA-bd_dom_put_sf"/>
</dbReference>
<dbReference type="KEGG" id="mflu:HZU40_26640"/>
<reference evidence="5" key="2">
    <citation type="submission" date="2016-10" db="EMBL/GenBank/DDBJ databases">
        <authorList>
            <person name="Varghese N."/>
            <person name="Submissions S."/>
        </authorList>
    </citation>
    <scope>NUCLEOTIDE SEQUENCE [LARGE SCALE GENOMIC DNA]</scope>
    <source>
        <strain evidence="5">UNC267MFSha1.1M11</strain>
    </source>
</reference>
<gene>
    <name evidence="3" type="ORF">HZU40_26640</name>
    <name evidence="4" type="ORF">SAMN02799620_00227</name>
</gene>
<dbReference type="Pfam" id="PF13411">
    <property type="entry name" value="MerR_1"/>
    <property type="match status" value="1"/>
</dbReference>
<evidence type="ECO:0000313" key="3">
    <source>
        <dbReference type="EMBL" id="QNJ91724.1"/>
    </source>
</evidence>
<protein>
    <submittedName>
        <fullName evidence="4">MerR HTH family regulatory protein</fullName>
    </submittedName>
    <submittedName>
        <fullName evidence="3">MerR family transcriptional regulator</fullName>
    </submittedName>
</protein>
<dbReference type="PANTHER" id="PTHR30204">
    <property type="entry name" value="REDOX-CYCLING DRUG-SENSING TRANSCRIPTIONAL ACTIVATOR SOXR"/>
    <property type="match status" value="1"/>
</dbReference>
<accession>A0A1G4V4T4</accession>
<feature type="domain" description="HTH merR-type" evidence="2">
    <location>
        <begin position="13"/>
        <end position="81"/>
    </location>
</feature>
<dbReference type="GO" id="GO:0003677">
    <property type="term" value="F:DNA binding"/>
    <property type="evidence" value="ECO:0007669"/>
    <property type="project" value="UniProtKB-KW"/>
</dbReference>
<keyword evidence="1" id="KW-0238">DNA-binding</keyword>
<reference evidence="3 6" key="3">
    <citation type="submission" date="2020-07" db="EMBL/GenBank/DDBJ databases">
        <title>Draft genome sequence of four isobutane-metabolizing strains capable of cometabolically degrading diverse ether contaminants.</title>
        <authorList>
            <person name="Chen W."/>
            <person name="Faulkner N."/>
            <person name="Smith C."/>
            <person name="Hyman M."/>
        </authorList>
    </citation>
    <scope>NUCLEOTIDE SEQUENCE [LARGE SCALE GENOMIC DNA]</scope>
    <source>
        <strain evidence="3 6">2A</strain>
    </source>
</reference>
<dbReference type="EMBL" id="FMUB01000001">
    <property type="protein sequence ID" value="SCX01235.1"/>
    <property type="molecule type" value="Genomic_DNA"/>
</dbReference>
<proteinExistence type="predicted"/>
<dbReference type="InterPro" id="IPR000551">
    <property type="entry name" value="MerR-type_HTH_dom"/>
</dbReference>
<name>A0A1G4V4T4_9MYCO</name>
<dbReference type="SUPFAM" id="SSF46955">
    <property type="entry name" value="Putative DNA-binding domain"/>
    <property type="match status" value="1"/>
</dbReference>
<dbReference type="AlphaFoldDB" id="A0A1G4V4T4"/>
<reference evidence="4" key="1">
    <citation type="submission" date="2016-10" db="EMBL/GenBank/DDBJ databases">
        <authorList>
            <person name="de Groot N.N."/>
        </authorList>
    </citation>
    <scope>NUCLEOTIDE SEQUENCE [LARGE SCALE GENOMIC DNA]</scope>
    <source>
        <strain evidence="4">UNC267MFSha1.1M11</strain>
    </source>
</reference>
<evidence type="ECO:0000256" key="1">
    <source>
        <dbReference type="ARBA" id="ARBA00023125"/>
    </source>
</evidence>
<evidence type="ECO:0000313" key="5">
    <source>
        <dbReference type="Proteomes" id="UP000199707"/>
    </source>
</evidence>
<dbReference type="STRING" id="1502745.SAMN02799620_00227"/>
<evidence type="ECO:0000313" key="4">
    <source>
        <dbReference type="EMBL" id="SCX01235.1"/>
    </source>
</evidence>
<dbReference type="Proteomes" id="UP000199707">
    <property type="component" value="Unassembled WGS sequence"/>
</dbReference>
<organism evidence="4 5">
    <name type="scientific">Mycolicibacterium fluoranthenivorans</name>
    <dbReference type="NCBI Taxonomy" id="258505"/>
    <lineage>
        <taxon>Bacteria</taxon>
        <taxon>Bacillati</taxon>
        <taxon>Actinomycetota</taxon>
        <taxon>Actinomycetes</taxon>
        <taxon>Mycobacteriales</taxon>
        <taxon>Mycobacteriaceae</taxon>
        <taxon>Mycolicibacterium</taxon>
    </lineage>
</organism>
<dbReference type="PROSITE" id="PS50937">
    <property type="entry name" value="HTH_MERR_2"/>
    <property type="match status" value="1"/>
</dbReference>
<dbReference type="SMART" id="SM00422">
    <property type="entry name" value="HTH_MERR"/>
    <property type="match status" value="1"/>
</dbReference>
<sequence>MVADADRLSILPDYRVGELARVSGVTARNIRAYRERGLLDPPRRAGRAAIYDDHHLAQLRAIDQLLRRGFTSAHIAEFFDAVRRGSDLIELLGLWPQAFVIALDGPEADALLQAGLVQRTADGLAWTNPAIGGIVARTDDQRGYVRFILQLIEAVDGDVRRLVDGVSATVGGVKGAVAEHHELGRLVATDRLDRALGEPR</sequence>
<dbReference type="PRINTS" id="PR00040">
    <property type="entry name" value="HTHMERR"/>
</dbReference>